<dbReference type="EMBL" id="CAJVQB010021835">
    <property type="protein sequence ID" value="CAG8798088.1"/>
    <property type="molecule type" value="Genomic_DNA"/>
</dbReference>
<reference evidence="1 2" key="1">
    <citation type="submission" date="2021-06" db="EMBL/GenBank/DDBJ databases">
        <authorList>
            <person name="Kallberg Y."/>
            <person name="Tangrot J."/>
            <person name="Rosling A."/>
        </authorList>
    </citation>
    <scope>NUCLEOTIDE SEQUENCE [LARGE SCALE GENOMIC DNA]</scope>
    <source>
        <strain evidence="1 2">120-4 pot B 10/14</strain>
    </source>
</reference>
<dbReference type="Proteomes" id="UP000789901">
    <property type="component" value="Unassembled WGS sequence"/>
</dbReference>
<name>A0ABN7VTL1_GIGMA</name>
<evidence type="ECO:0000313" key="2">
    <source>
        <dbReference type="Proteomes" id="UP000789901"/>
    </source>
</evidence>
<organism evidence="1 2">
    <name type="scientific">Gigaspora margarita</name>
    <dbReference type="NCBI Taxonomy" id="4874"/>
    <lineage>
        <taxon>Eukaryota</taxon>
        <taxon>Fungi</taxon>
        <taxon>Fungi incertae sedis</taxon>
        <taxon>Mucoromycota</taxon>
        <taxon>Glomeromycotina</taxon>
        <taxon>Glomeromycetes</taxon>
        <taxon>Diversisporales</taxon>
        <taxon>Gigasporaceae</taxon>
        <taxon>Gigaspora</taxon>
    </lineage>
</organism>
<accession>A0ABN7VTL1</accession>
<gene>
    <name evidence="1" type="ORF">GMARGA_LOCUS22530</name>
</gene>
<comment type="caution">
    <text evidence="1">The sequence shown here is derived from an EMBL/GenBank/DDBJ whole genome shotgun (WGS) entry which is preliminary data.</text>
</comment>
<sequence>MIDEDDAFLDINKVSFNDYLNQGRIKSEWKLKTVNIKRKVYEIVNMEPPIFEGEIKSIIDTIEIVTLLLFITDIWEEETLSNVMFDRCQKIDIRIVHRTKGLKLSHSECARAPIPAKVVHDRSKCLRTLKGVLDNFLKEDLTNEDVQDSKILGIQFSGNFITIVAGVSK</sequence>
<evidence type="ECO:0000313" key="1">
    <source>
        <dbReference type="EMBL" id="CAG8798088.1"/>
    </source>
</evidence>
<proteinExistence type="predicted"/>
<keyword evidence="2" id="KW-1185">Reference proteome</keyword>
<protein>
    <submittedName>
        <fullName evidence="1">44046_t:CDS:1</fullName>
    </submittedName>
</protein>